<evidence type="ECO:0000313" key="1">
    <source>
        <dbReference type="EMBL" id="OOF95842.1"/>
    </source>
</evidence>
<dbReference type="AlphaFoldDB" id="A0A1R3RMX9"/>
<dbReference type="EMBL" id="KV907499">
    <property type="protein sequence ID" value="OOF95842.1"/>
    <property type="molecule type" value="Genomic_DNA"/>
</dbReference>
<sequence length="362" mass="40504">MPKAPLRRGLLLPIGEIPVDSIQADPTLSPSKKDLKTITSYNLLSKRENTMIVPGTPAIWKPATTPRKLKPDAGKYILDPNSLIFPKFAMEPLLRAITVTQPRMKLNDIDLISDRRNLRLLLAFVSGQKKAFRINVEVVESTVFLTTWAPTKTNFVGKFEGYGHEFESVSTWKPRYIRGSIIHARSVRYTLGGIRILLRFEVDACMPAKKHRSGGEVPPTQAPTGIKVVNEGTLVGPSRIVEIKTGPVAKSLDIAKNMPQMWFSQTPILCKGNYEADGTFLPAEERNVEKEGRLAKWEQDNKEKIQKLVCVLEKIFAIVRCVPHKCALVHESDNILKVYQDGNPGHRGIPQDLLAMWDIPGV</sequence>
<dbReference type="STRING" id="602072.A0A1R3RMX9"/>
<keyword evidence="2" id="KW-1185">Reference proteome</keyword>
<dbReference type="PANTHER" id="PTHR35179:SF2">
    <property type="entry name" value="START DOMAIN-CONTAINING PROTEIN"/>
    <property type="match status" value="1"/>
</dbReference>
<evidence type="ECO:0000313" key="2">
    <source>
        <dbReference type="Proteomes" id="UP000188318"/>
    </source>
</evidence>
<accession>A0A1R3RMX9</accession>
<dbReference type="OMA" id="LWFSQTP"/>
<name>A0A1R3RMX9_ASPC5</name>
<proteinExistence type="predicted"/>
<organism evidence="1 2">
    <name type="scientific">Aspergillus carbonarius (strain ITEM 5010)</name>
    <dbReference type="NCBI Taxonomy" id="602072"/>
    <lineage>
        <taxon>Eukaryota</taxon>
        <taxon>Fungi</taxon>
        <taxon>Dikarya</taxon>
        <taxon>Ascomycota</taxon>
        <taxon>Pezizomycotina</taxon>
        <taxon>Eurotiomycetes</taxon>
        <taxon>Eurotiomycetidae</taxon>
        <taxon>Eurotiales</taxon>
        <taxon>Aspergillaceae</taxon>
        <taxon>Aspergillus</taxon>
        <taxon>Aspergillus subgen. Circumdati</taxon>
    </lineage>
</organism>
<gene>
    <name evidence="1" type="ORF">ASPCADRAFT_168552</name>
</gene>
<dbReference type="VEuPathDB" id="FungiDB:ASPCADRAFT_168552"/>
<dbReference type="PANTHER" id="PTHR35179">
    <property type="entry name" value="PROTEIN CBG02620"/>
    <property type="match status" value="1"/>
</dbReference>
<dbReference type="Proteomes" id="UP000188318">
    <property type="component" value="Unassembled WGS sequence"/>
</dbReference>
<evidence type="ECO:0008006" key="3">
    <source>
        <dbReference type="Google" id="ProtNLM"/>
    </source>
</evidence>
<protein>
    <recommendedName>
        <fullName evidence="3">Geranylgeranyl pyrophosphate synthetase</fullName>
    </recommendedName>
</protein>
<reference evidence="2" key="1">
    <citation type="journal article" date="2017" name="Genome Biol.">
        <title>Comparative genomics reveals high biological diversity and specific adaptations in the industrially and medically important fungal genus Aspergillus.</title>
        <authorList>
            <person name="de Vries R.P."/>
            <person name="Riley R."/>
            <person name="Wiebenga A."/>
            <person name="Aguilar-Osorio G."/>
            <person name="Amillis S."/>
            <person name="Uchima C.A."/>
            <person name="Anderluh G."/>
            <person name="Asadollahi M."/>
            <person name="Askin M."/>
            <person name="Barry K."/>
            <person name="Battaglia E."/>
            <person name="Bayram O."/>
            <person name="Benocci T."/>
            <person name="Braus-Stromeyer S.A."/>
            <person name="Caldana C."/>
            <person name="Canovas D."/>
            <person name="Cerqueira G.C."/>
            <person name="Chen F."/>
            <person name="Chen W."/>
            <person name="Choi C."/>
            <person name="Clum A."/>
            <person name="Dos Santos R.A."/>
            <person name="Damasio A.R."/>
            <person name="Diallinas G."/>
            <person name="Emri T."/>
            <person name="Fekete E."/>
            <person name="Flipphi M."/>
            <person name="Freyberg S."/>
            <person name="Gallo A."/>
            <person name="Gournas C."/>
            <person name="Habgood R."/>
            <person name="Hainaut M."/>
            <person name="Harispe M.L."/>
            <person name="Henrissat B."/>
            <person name="Hilden K.S."/>
            <person name="Hope R."/>
            <person name="Hossain A."/>
            <person name="Karabika E."/>
            <person name="Karaffa L."/>
            <person name="Karanyi Z."/>
            <person name="Krasevec N."/>
            <person name="Kuo A."/>
            <person name="Kusch H."/>
            <person name="LaButti K."/>
            <person name="Lagendijk E.L."/>
            <person name="Lapidus A."/>
            <person name="Levasseur A."/>
            <person name="Lindquist E."/>
            <person name="Lipzen A."/>
            <person name="Logrieco A.F."/>
            <person name="MacCabe A."/>
            <person name="Maekelae M.R."/>
            <person name="Malavazi I."/>
            <person name="Melin P."/>
            <person name="Meyer V."/>
            <person name="Mielnichuk N."/>
            <person name="Miskei M."/>
            <person name="Molnar A.P."/>
            <person name="Mule G."/>
            <person name="Ngan C.Y."/>
            <person name="Orejas M."/>
            <person name="Orosz E."/>
            <person name="Ouedraogo J.P."/>
            <person name="Overkamp K.M."/>
            <person name="Park H.-S."/>
            <person name="Perrone G."/>
            <person name="Piumi F."/>
            <person name="Punt P.J."/>
            <person name="Ram A.F."/>
            <person name="Ramon A."/>
            <person name="Rauscher S."/>
            <person name="Record E."/>
            <person name="Riano-Pachon D.M."/>
            <person name="Robert V."/>
            <person name="Roehrig J."/>
            <person name="Ruller R."/>
            <person name="Salamov A."/>
            <person name="Salih N.S."/>
            <person name="Samson R.A."/>
            <person name="Sandor E."/>
            <person name="Sanguinetti M."/>
            <person name="Schuetze T."/>
            <person name="Sepcic K."/>
            <person name="Shelest E."/>
            <person name="Sherlock G."/>
            <person name="Sophianopoulou V."/>
            <person name="Squina F.M."/>
            <person name="Sun H."/>
            <person name="Susca A."/>
            <person name="Todd R.B."/>
            <person name="Tsang A."/>
            <person name="Unkles S.E."/>
            <person name="van de Wiele N."/>
            <person name="van Rossen-Uffink D."/>
            <person name="Oliveira J.V."/>
            <person name="Vesth T.C."/>
            <person name="Visser J."/>
            <person name="Yu J.-H."/>
            <person name="Zhou M."/>
            <person name="Andersen M.R."/>
            <person name="Archer D.B."/>
            <person name="Baker S.E."/>
            <person name="Benoit I."/>
            <person name="Brakhage A.A."/>
            <person name="Braus G.H."/>
            <person name="Fischer R."/>
            <person name="Frisvad J.C."/>
            <person name="Goldman G.H."/>
            <person name="Houbraken J."/>
            <person name="Oakley B."/>
            <person name="Pocsi I."/>
            <person name="Scazzocchio C."/>
            <person name="Seiboth B."/>
            <person name="vanKuyk P.A."/>
            <person name="Wortman J."/>
            <person name="Dyer P.S."/>
            <person name="Grigoriev I.V."/>
        </authorList>
    </citation>
    <scope>NUCLEOTIDE SEQUENCE [LARGE SCALE GENOMIC DNA]</scope>
    <source>
        <strain evidence="2">ITEM 5010</strain>
    </source>
</reference>